<feature type="compositionally biased region" description="Basic and acidic residues" evidence="1">
    <location>
        <begin position="1"/>
        <end position="15"/>
    </location>
</feature>
<sequence length="68" mass="7652">MSVQWDPRRRHENRPGETMAPRPESGVVSPNPGLGRQPYGQPITRVDFFRRMPTGGTAYLKPADSNDD</sequence>
<dbReference type="KEGG" id="amq:AMETH_0264"/>
<dbReference type="AlphaFoldDB" id="A0A076MMY4"/>
<accession>A0A076MMY4</accession>
<keyword evidence="3" id="KW-1185">Reference proteome</keyword>
<protein>
    <submittedName>
        <fullName evidence="2">Uncharacterized protein</fullName>
    </submittedName>
</protein>
<dbReference type="HOGENOM" id="CLU_2784769_0_0_11"/>
<evidence type="ECO:0000313" key="2">
    <source>
        <dbReference type="EMBL" id="AIJ20356.1"/>
    </source>
</evidence>
<dbReference type="PATRIC" id="fig|1068978.7.peg.282"/>
<feature type="region of interest" description="Disordered" evidence="1">
    <location>
        <begin position="1"/>
        <end position="44"/>
    </location>
</feature>
<evidence type="ECO:0000313" key="3">
    <source>
        <dbReference type="Proteomes" id="UP000062973"/>
    </source>
</evidence>
<organism evidence="2 3">
    <name type="scientific">Amycolatopsis methanolica 239</name>
    <dbReference type="NCBI Taxonomy" id="1068978"/>
    <lineage>
        <taxon>Bacteria</taxon>
        <taxon>Bacillati</taxon>
        <taxon>Actinomycetota</taxon>
        <taxon>Actinomycetes</taxon>
        <taxon>Pseudonocardiales</taxon>
        <taxon>Pseudonocardiaceae</taxon>
        <taxon>Amycolatopsis</taxon>
        <taxon>Amycolatopsis methanolica group</taxon>
    </lineage>
</organism>
<dbReference type="STRING" id="1068978.AMETH_0264"/>
<evidence type="ECO:0000256" key="1">
    <source>
        <dbReference type="SAM" id="MobiDB-lite"/>
    </source>
</evidence>
<reference evidence="2 3" key="1">
    <citation type="submission" date="2014-07" db="EMBL/GenBank/DDBJ databases">
        <title>Whole Genome Sequence of the Amycolatopsis methanolica 239.</title>
        <authorList>
            <person name="Tang B."/>
        </authorList>
    </citation>
    <scope>NUCLEOTIDE SEQUENCE [LARGE SCALE GENOMIC DNA]</scope>
    <source>
        <strain evidence="2 3">239</strain>
    </source>
</reference>
<dbReference type="EMBL" id="CP009110">
    <property type="protein sequence ID" value="AIJ20356.1"/>
    <property type="molecule type" value="Genomic_DNA"/>
</dbReference>
<name>A0A076MMY4_AMYME</name>
<proteinExistence type="predicted"/>
<gene>
    <name evidence="2" type="ORF">AMETH_0264</name>
</gene>
<dbReference type="Proteomes" id="UP000062973">
    <property type="component" value="Chromosome"/>
</dbReference>